<reference evidence="2 3" key="1">
    <citation type="journal article" date="2019" name="Commun. Biol.">
        <title>The bagworm genome reveals a unique fibroin gene that provides high tensile strength.</title>
        <authorList>
            <person name="Kono N."/>
            <person name="Nakamura H."/>
            <person name="Ohtoshi R."/>
            <person name="Tomita M."/>
            <person name="Numata K."/>
            <person name="Arakawa K."/>
        </authorList>
    </citation>
    <scope>NUCLEOTIDE SEQUENCE [LARGE SCALE GENOMIC DNA]</scope>
</reference>
<accession>A0A4C1WKV9</accession>
<proteinExistence type="predicted"/>
<sequence length="235" mass="25630">MWRAEGGVVVFQGSSVRGCLLVFYALRPHGINAKGKFKLINLISQEYSWVYLSSGHRAVALPNLIFGYRANKGESLVPAFNSSNCSVFCYVPDFHLGDAFDSSTAVLHSGSVTSRNSASRLACDFDTANGHGFGLRETGANTSMFSVREHHRAALPSEKAGRTRSSGGDHRLMIIYLSLAASLLVIITALLRHTLLDSHIGTFGFLSLLRSPSARCNQCDDGFWDRQLKDISDLA</sequence>
<feature type="transmembrane region" description="Helical" evidence="1">
    <location>
        <begin position="172"/>
        <end position="191"/>
    </location>
</feature>
<keyword evidence="3" id="KW-1185">Reference proteome</keyword>
<evidence type="ECO:0000256" key="1">
    <source>
        <dbReference type="SAM" id="Phobius"/>
    </source>
</evidence>
<dbReference type="Proteomes" id="UP000299102">
    <property type="component" value="Unassembled WGS sequence"/>
</dbReference>
<keyword evidence="1" id="KW-1133">Transmembrane helix</keyword>
<protein>
    <submittedName>
        <fullName evidence="2">Uncharacterized protein</fullName>
    </submittedName>
</protein>
<evidence type="ECO:0000313" key="2">
    <source>
        <dbReference type="EMBL" id="GBP51122.1"/>
    </source>
</evidence>
<keyword evidence="1" id="KW-0472">Membrane</keyword>
<gene>
    <name evidence="2" type="ORF">EVAR_31847_1</name>
</gene>
<name>A0A4C1WKV9_EUMVA</name>
<keyword evidence="1" id="KW-0812">Transmembrane</keyword>
<dbReference type="EMBL" id="BGZK01000574">
    <property type="protein sequence ID" value="GBP51122.1"/>
    <property type="molecule type" value="Genomic_DNA"/>
</dbReference>
<dbReference type="AlphaFoldDB" id="A0A4C1WKV9"/>
<organism evidence="2 3">
    <name type="scientific">Eumeta variegata</name>
    <name type="common">Bagworm moth</name>
    <name type="synonym">Eumeta japonica</name>
    <dbReference type="NCBI Taxonomy" id="151549"/>
    <lineage>
        <taxon>Eukaryota</taxon>
        <taxon>Metazoa</taxon>
        <taxon>Ecdysozoa</taxon>
        <taxon>Arthropoda</taxon>
        <taxon>Hexapoda</taxon>
        <taxon>Insecta</taxon>
        <taxon>Pterygota</taxon>
        <taxon>Neoptera</taxon>
        <taxon>Endopterygota</taxon>
        <taxon>Lepidoptera</taxon>
        <taxon>Glossata</taxon>
        <taxon>Ditrysia</taxon>
        <taxon>Tineoidea</taxon>
        <taxon>Psychidae</taxon>
        <taxon>Oiketicinae</taxon>
        <taxon>Eumeta</taxon>
    </lineage>
</organism>
<comment type="caution">
    <text evidence="2">The sequence shown here is derived from an EMBL/GenBank/DDBJ whole genome shotgun (WGS) entry which is preliminary data.</text>
</comment>
<evidence type="ECO:0000313" key="3">
    <source>
        <dbReference type="Proteomes" id="UP000299102"/>
    </source>
</evidence>